<dbReference type="EMBL" id="HBNS01025620">
    <property type="protein sequence ID" value="CAE4617333.1"/>
    <property type="molecule type" value="Transcribed_RNA"/>
</dbReference>
<feature type="compositionally biased region" description="Polar residues" evidence="1">
    <location>
        <begin position="478"/>
        <end position="488"/>
    </location>
</feature>
<feature type="compositionally biased region" description="Polar residues" evidence="1">
    <location>
        <begin position="389"/>
        <end position="400"/>
    </location>
</feature>
<feature type="region of interest" description="Disordered" evidence="1">
    <location>
        <begin position="435"/>
        <end position="488"/>
    </location>
</feature>
<dbReference type="AlphaFoldDB" id="A0A7S4RM77"/>
<feature type="compositionally biased region" description="Basic and acidic residues" evidence="1">
    <location>
        <begin position="401"/>
        <end position="410"/>
    </location>
</feature>
<feature type="chain" id="PRO_5030843070" evidence="2">
    <location>
        <begin position="26"/>
        <end position="488"/>
    </location>
</feature>
<organism evidence="3">
    <name type="scientific">Ditylum brightwellii</name>
    <dbReference type="NCBI Taxonomy" id="49249"/>
    <lineage>
        <taxon>Eukaryota</taxon>
        <taxon>Sar</taxon>
        <taxon>Stramenopiles</taxon>
        <taxon>Ochrophyta</taxon>
        <taxon>Bacillariophyta</taxon>
        <taxon>Mediophyceae</taxon>
        <taxon>Lithodesmiophycidae</taxon>
        <taxon>Lithodesmiales</taxon>
        <taxon>Lithodesmiaceae</taxon>
        <taxon>Ditylum</taxon>
    </lineage>
</organism>
<feature type="signal peptide" evidence="2">
    <location>
        <begin position="1"/>
        <end position="25"/>
    </location>
</feature>
<keyword evidence="2" id="KW-0732">Signal</keyword>
<proteinExistence type="predicted"/>
<accession>A0A7S4RM77</accession>
<reference evidence="3" key="1">
    <citation type="submission" date="2021-01" db="EMBL/GenBank/DDBJ databases">
        <authorList>
            <person name="Corre E."/>
            <person name="Pelletier E."/>
            <person name="Niang G."/>
            <person name="Scheremetjew M."/>
            <person name="Finn R."/>
            <person name="Kale V."/>
            <person name="Holt S."/>
            <person name="Cochrane G."/>
            <person name="Meng A."/>
            <person name="Brown T."/>
            <person name="Cohen L."/>
        </authorList>
    </citation>
    <scope>NUCLEOTIDE SEQUENCE</scope>
    <source>
        <strain evidence="3">GSO104</strain>
    </source>
</reference>
<feature type="region of interest" description="Disordered" evidence="1">
    <location>
        <begin position="371"/>
        <end position="410"/>
    </location>
</feature>
<protein>
    <submittedName>
        <fullName evidence="3">Uncharacterized protein</fullName>
    </submittedName>
</protein>
<evidence type="ECO:0000313" key="3">
    <source>
        <dbReference type="EMBL" id="CAE4617333.1"/>
    </source>
</evidence>
<evidence type="ECO:0000256" key="1">
    <source>
        <dbReference type="SAM" id="MobiDB-lite"/>
    </source>
</evidence>
<evidence type="ECO:0000256" key="2">
    <source>
        <dbReference type="SAM" id="SignalP"/>
    </source>
</evidence>
<name>A0A7S4RM77_9STRA</name>
<sequence>MMMKCSMMTKALLLLLLASPAIVHAYCSSNINRLDMAGIWRFDGNLILKNKKIRFPMKEFTVYPKKEKKKKEEHFLLKLSEDGSFQQTSEDGVSHHSKRGFLKGTWDFLDGRLILAADRPDNNSDDKKEKNKDGGNDTILVGEVVATANQQLQDNPALGQSQQQDQASSSSNSYDVYLSVPNGLVEVGRFTYPRHHPSFFDQPIFKPMPTGSFRLKQVLGNLNTKQEVKPPEPKFHKHHFVDKKFFLTSSPIQHKPKGRQRWSIKYNKFVRDAPPPSPADKKKEEEQKNQKIDIRVMEVQFFGNNTFATVAGLGSSAILRGKWSIIGEERDHLWMQVSRFGFGRSVSGSVYSEGLGLTHNDEKAYWGKIEHVPQGNDDDDDTTSDNSSKGQTSSTDGTTKQQKDADTTNKKGLIEVKGSVLDGLGLEPLPVARFTMIEKTDEREEDYDDEDDDDDDGGLIQDKLDRNFQMNDEDNDTNDSYSSPDAFQ</sequence>
<gene>
    <name evidence="3" type="ORF">DBRI00130_LOCUS20209</name>
</gene>
<feature type="compositionally biased region" description="Acidic residues" evidence="1">
    <location>
        <begin position="443"/>
        <end position="457"/>
    </location>
</feature>